<dbReference type="SUPFAM" id="SSF51735">
    <property type="entry name" value="NAD(P)-binding Rossmann-fold domains"/>
    <property type="match status" value="1"/>
</dbReference>
<proteinExistence type="predicted"/>
<reference evidence="2" key="1">
    <citation type="submission" date="2018-05" db="EMBL/GenBank/DDBJ databases">
        <authorList>
            <person name="Lanie J.A."/>
            <person name="Ng W.-L."/>
            <person name="Kazmierczak K.M."/>
            <person name="Andrzejewski T.M."/>
            <person name="Davidsen T.M."/>
            <person name="Wayne K.J."/>
            <person name="Tettelin H."/>
            <person name="Glass J.I."/>
            <person name="Rusch D."/>
            <person name="Podicherti R."/>
            <person name="Tsui H.-C.T."/>
            <person name="Winkler M.E."/>
        </authorList>
    </citation>
    <scope>NUCLEOTIDE SEQUENCE</scope>
</reference>
<evidence type="ECO:0000256" key="1">
    <source>
        <dbReference type="SAM" id="MobiDB-lite"/>
    </source>
</evidence>
<organism evidence="2">
    <name type="scientific">marine metagenome</name>
    <dbReference type="NCBI Taxonomy" id="408172"/>
    <lineage>
        <taxon>unclassified sequences</taxon>
        <taxon>metagenomes</taxon>
        <taxon>ecological metagenomes</taxon>
    </lineage>
</organism>
<dbReference type="AlphaFoldDB" id="A0A382JV11"/>
<sequence>MIEGGGRRRRATVDINSNPGLAHLSRAMASGLGGHSIRVNTVAPNGVDAHTWYRSAVLRTGQQDVQRKGAEPDFPHPADHPHIRLTTSFNWRKWPAPSFSWFPRRLPTSLVG</sequence>
<name>A0A382JV11_9ZZZZ</name>
<feature type="region of interest" description="Disordered" evidence="1">
    <location>
        <begin position="63"/>
        <end position="82"/>
    </location>
</feature>
<protein>
    <submittedName>
        <fullName evidence="2">Uncharacterized protein</fullName>
    </submittedName>
</protein>
<evidence type="ECO:0000313" key="2">
    <source>
        <dbReference type="EMBL" id="SVC14807.1"/>
    </source>
</evidence>
<dbReference type="EMBL" id="UINC01076034">
    <property type="protein sequence ID" value="SVC14807.1"/>
    <property type="molecule type" value="Genomic_DNA"/>
</dbReference>
<gene>
    <name evidence="2" type="ORF">METZ01_LOCUS267661</name>
</gene>
<dbReference type="InterPro" id="IPR036291">
    <property type="entry name" value="NAD(P)-bd_dom_sf"/>
</dbReference>
<feature type="compositionally biased region" description="Basic and acidic residues" evidence="1">
    <location>
        <begin position="65"/>
        <end position="82"/>
    </location>
</feature>
<accession>A0A382JV11</accession>